<dbReference type="Proteomes" id="UP000887013">
    <property type="component" value="Unassembled WGS sequence"/>
</dbReference>
<dbReference type="AlphaFoldDB" id="A0A8X6UMG9"/>
<evidence type="ECO:0000313" key="3">
    <source>
        <dbReference type="Proteomes" id="UP000887013"/>
    </source>
</evidence>
<evidence type="ECO:0000256" key="1">
    <source>
        <dbReference type="SAM" id="MobiDB-lite"/>
    </source>
</evidence>
<reference evidence="2" key="1">
    <citation type="submission" date="2020-08" db="EMBL/GenBank/DDBJ databases">
        <title>Multicomponent nature underlies the extraordinary mechanical properties of spider dragline silk.</title>
        <authorList>
            <person name="Kono N."/>
            <person name="Nakamura H."/>
            <person name="Mori M."/>
            <person name="Yoshida Y."/>
            <person name="Ohtoshi R."/>
            <person name="Malay A.D."/>
            <person name="Moran D.A.P."/>
            <person name="Tomita M."/>
            <person name="Numata K."/>
            <person name="Arakawa K."/>
        </authorList>
    </citation>
    <scope>NUCLEOTIDE SEQUENCE</scope>
</reference>
<protein>
    <submittedName>
        <fullName evidence="2">Uncharacterized protein</fullName>
    </submittedName>
</protein>
<organism evidence="2 3">
    <name type="scientific">Nephila pilipes</name>
    <name type="common">Giant wood spider</name>
    <name type="synonym">Nephila maculata</name>
    <dbReference type="NCBI Taxonomy" id="299642"/>
    <lineage>
        <taxon>Eukaryota</taxon>
        <taxon>Metazoa</taxon>
        <taxon>Ecdysozoa</taxon>
        <taxon>Arthropoda</taxon>
        <taxon>Chelicerata</taxon>
        <taxon>Arachnida</taxon>
        <taxon>Araneae</taxon>
        <taxon>Araneomorphae</taxon>
        <taxon>Entelegynae</taxon>
        <taxon>Araneoidea</taxon>
        <taxon>Nephilidae</taxon>
        <taxon>Nephila</taxon>
    </lineage>
</organism>
<keyword evidence="3" id="KW-1185">Reference proteome</keyword>
<evidence type="ECO:0000313" key="2">
    <source>
        <dbReference type="EMBL" id="GFU24968.1"/>
    </source>
</evidence>
<accession>A0A8X6UMG9</accession>
<name>A0A8X6UMG9_NEPPI</name>
<gene>
    <name evidence="2" type="ORF">NPIL_385431</name>
</gene>
<comment type="caution">
    <text evidence="2">The sequence shown here is derived from an EMBL/GenBank/DDBJ whole genome shotgun (WGS) entry which is preliminary data.</text>
</comment>
<proteinExistence type="predicted"/>
<feature type="region of interest" description="Disordered" evidence="1">
    <location>
        <begin position="92"/>
        <end position="117"/>
    </location>
</feature>
<dbReference type="EMBL" id="BMAW01128308">
    <property type="protein sequence ID" value="GFU24968.1"/>
    <property type="molecule type" value="Genomic_DNA"/>
</dbReference>
<sequence length="132" mass="14372">MTCSTESNLLATSNACFNSLSTFTPVEVALVGDYPPYEDFPIYQFLHPLCHAKVKTDIGIFLHPIQRLFPLEISPSEDDPLPGGDLLLKQEFQKESASPAAGPERPTQDAVSASSGVTRTGRVIKPLRSLDL</sequence>